<reference evidence="2" key="1">
    <citation type="journal article" date="2019" name="Int. J. Syst. Evol. Microbiol.">
        <title>The Global Catalogue of Microorganisms (GCM) 10K type strain sequencing project: providing services to taxonomists for standard genome sequencing and annotation.</title>
        <authorList>
            <consortium name="The Broad Institute Genomics Platform"/>
            <consortium name="The Broad Institute Genome Sequencing Center for Infectious Disease"/>
            <person name="Wu L."/>
            <person name="Ma J."/>
        </authorList>
    </citation>
    <scope>NUCLEOTIDE SEQUENCE [LARGE SCALE GENOMIC DNA]</scope>
    <source>
        <strain evidence="2">DT43</strain>
    </source>
</reference>
<dbReference type="Proteomes" id="UP001596012">
    <property type="component" value="Unassembled WGS sequence"/>
</dbReference>
<evidence type="ECO:0000313" key="2">
    <source>
        <dbReference type="Proteomes" id="UP001596012"/>
    </source>
</evidence>
<name>A0ABV8Z6U9_9ACTN</name>
<evidence type="ECO:0000313" key="1">
    <source>
        <dbReference type="EMBL" id="MFC4472025.1"/>
    </source>
</evidence>
<accession>A0ABV8Z6U9</accession>
<protein>
    <recommendedName>
        <fullName evidence="3">ABC transporter ATP-binding protein</fullName>
    </recommendedName>
</protein>
<dbReference type="EMBL" id="JBHSFG010000107">
    <property type="protein sequence ID" value="MFC4472025.1"/>
    <property type="molecule type" value="Genomic_DNA"/>
</dbReference>
<dbReference type="RefSeq" id="WP_386355103.1">
    <property type="nucleotide sequence ID" value="NZ_JBHSFG010000107.1"/>
</dbReference>
<comment type="caution">
    <text evidence="1">The sequence shown here is derived from an EMBL/GenBank/DDBJ whole genome shotgun (WGS) entry which is preliminary data.</text>
</comment>
<sequence length="62" mass="6435">MAIIEVHGLIKRYGDHTAVDGVGFAVEQGEIFGCDTGAALAIPGCPSRLQFSQVELTGCTAL</sequence>
<keyword evidence="2" id="KW-1185">Reference proteome</keyword>
<gene>
    <name evidence="1" type="ORF">ACFPH6_47410</name>
</gene>
<proteinExistence type="predicted"/>
<organism evidence="1 2">
    <name type="scientific">Streptomyces xiangluensis</name>
    <dbReference type="NCBI Taxonomy" id="2665720"/>
    <lineage>
        <taxon>Bacteria</taxon>
        <taxon>Bacillati</taxon>
        <taxon>Actinomycetota</taxon>
        <taxon>Actinomycetes</taxon>
        <taxon>Kitasatosporales</taxon>
        <taxon>Streptomycetaceae</taxon>
        <taxon>Streptomyces</taxon>
    </lineage>
</organism>
<evidence type="ECO:0008006" key="3">
    <source>
        <dbReference type="Google" id="ProtNLM"/>
    </source>
</evidence>